<keyword evidence="1" id="KW-1133">Transmembrane helix</keyword>
<evidence type="ECO:0000313" key="2">
    <source>
        <dbReference type="EMBL" id="GHP09179.1"/>
    </source>
</evidence>
<evidence type="ECO:0000313" key="3">
    <source>
        <dbReference type="Proteomes" id="UP000660262"/>
    </source>
</evidence>
<dbReference type="AlphaFoldDB" id="A0A830HWC4"/>
<dbReference type="SUPFAM" id="SSF52266">
    <property type="entry name" value="SGNH hydrolase"/>
    <property type="match status" value="1"/>
</dbReference>
<keyword evidence="1" id="KW-0472">Membrane</keyword>
<dbReference type="Proteomes" id="UP000660262">
    <property type="component" value="Unassembled WGS sequence"/>
</dbReference>
<dbReference type="EMBL" id="BNJQ01000024">
    <property type="protein sequence ID" value="GHP09179.1"/>
    <property type="molecule type" value="Genomic_DNA"/>
</dbReference>
<feature type="transmembrane region" description="Helical" evidence="1">
    <location>
        <begin position="38"/>
        <end position="56"/>
    </location>
</feature>
<keyword evidence="1" id="KW-0812">Transmembrane</keyword>
<gene>
    <name evidence="2" type="ORF">PPROV_000791600</name>
</gene>
<dbReference type="Gene3D" id="3.40.50.1110">
    <property type="entry name" value="SGNH hydrolase"/>
    <property type="match status" value="1"/>
</dbReference>
<proteinExistence type="predicted"/>
<evidence type="ECO:0000256" key="1">
    <source>
        <dbReference type="SAM" id="Phobius"/>
    </source>
</evidence>
<accession>A0A830HWC4</accession>
<protein>
    <submittedName>
        <fullName evidence="2">Uncharacterized protein</fullName>
    </submittedName>
</protein>
<keyword evidence="3" id="KW-1185">Reference proteome</keyword>
<organism evidence="2 3">
    <name type="scientific">Pycnococcus provasolii</name>
    <dbReference type="NCBI Taxonomy" id="41880"/>
    <lineage>
        <taxon>Eukaryota</taxon>
        <taxon>Viridiplantae</taxon>
        <taxon>Chlorophyta</taxon>
        <taxon>Pseudoscourfieldiophyceae</taxon>
        <taxon>Pseudoscourfieldiales</taxon>
        <taxon>Pycnococcaceae</taxon>
        <taxon>Pycnococcus</taxon>
    </lineage>
</organism>
<comment type="caution">
    <text evidence="2">The sequence shown here is derived from an EMBL/GenBank/DDBJ whole genome shotgun (WGS) entry which is preliminary data.</text>
</comment>
<dbReference type="InterPro" id="IPR036514">
    <property type="entry name" value="SGNH_hydro_sf"/>
</dbReference>
<dbReference type="OrthoDB" id="10577616at2759"/>
<reference evidence="2" key="1">
    <citation type="submission" date="2020-10" db="EMBL/GenBank/DDBJ databases">
        <title>Unveiling of a novel bifunctional photoreceptor, Dualchrome1, isolated from a cosmopolitan green alga.</title>
        <authorList>
            <person name="Suzuki S."/>
            <person name="Kawachi M."/>
        </authorList>
    </citation>
    <scope>NUCLEOTIDE SEQUENCE</scope>
    <source>
        <strain evidence="2">NIES 2893</strain>
    </source>
</reference>
<name>A0A830HWC4_9CHLO</name>
<sequence>MFRRHQPVVARDPSQSHSLPLETRYEALRAAHGTMRPLLLTFLVTLVATVVLYALFYTNSLRRAYVAAGFATPEQINAGTCPPPAACPAAKPCPVCQTESQAQTAAREMEASLASVTISTTEATMEAPAPIPAVVEGDDSDGPAWQVTSSLECGRIVSKPQHWSRKVCVKLIQPTPTGTTSQPPLPPTVQLQVDIEKTDLESKAKKRVCGDSLRAILYCDTARVAPFLYEEIPGKCGVHTMHLTVPPGTCDYKLELRVVHVEGEGMEEPRFPMPFPTNIGGNESLRYIGPLVVNADAGIPGTLNVRPNVAALSKFRYHALPQCKNTVGGYWVRPANLDLAPFFPHAWEWRGHDCRYELYTSIRLRKCLQTGRRTLFMGESTLEAVKDAFFKHYRCDASCSQWPEVVHSGETTVDKFAKWTITGSCHGLDECLRRDQPWPELANTQKGEFPNVFVVGEGANDMMRDTLDSWRANLREFSDRLEKANWRGKLVWVTAPTRNYKSTGAEMQCSCHGSERQRQPQCLCGSLQGVLGQMRESHKGLFASVEPRTKLDEPVYHMVHEVTMPRFFNTFERTREANRIAIEHFRNTLPEDRFIFVDMHAITEALDAMYCIDGVHYHCDKRDFVDRKMLASMPCRGLGNAVAANALANAICHGSTD</sequence>